<dbReference type="EMBL" id="AP021875">
    <property type="protein sequence ID" value="BBO74625.1"/>
    <property type="molecule type" value="Genomic_DNA"/>
</dbReference>
<dbReference type="PANTHER" id="PTHR32071">
    <property type="entry name" value="TRANSCRIPTIONAL REGULATORY PROTEIN"/>
    <property type="match status" value="1"/>
</dbReference>
<dbReference type="PROSITE" id="PS50045">
    <property type="entry name" value="SIGMA54_INTERACT_4"/>
    <property type="match status" value="1"/>
</dbReference>
<organism evidence="6 7">
    <name type="scientific">Desulfosarcina widdelii</name>
    <dbReference type="NCBI Taxonomy" id="947919"/>
    <lineage>
        <taxon>Bacteria</taxon>
        <taxon>Pseudomonadati</taxon>
        <taxon>Thermodesulfobacteriota</taxon>
        <taxon>Desulfobacteria</taxon>
        <taxon>Desulfobacterales</taxon>
        <taxon>Desulfosarcinaceae</taxon>
        <taxon>Desulfosarcina</taxon>
    </lineage>
</organism>
<dbReference type="Gene3D" id="3.10.580.10">
    <property type="entry name" value="CBS-domain"/>
    <property type="match status" value="1"/>
</dbReference>
<sequence length="580" mass="66733">MESLLSIDAIRNVKRVHHLKIGDTLKDVCDLITKHSFQEVPIIDSRGHATATLDVFRLIRYLVRTADKENDMVPECCVRHRLNTIDREESIHNAAYFPVDRFVLDSEDKYIGLLTRADVIGGLIKELEVYNYIFDQIEPGIGILSKDEQLLYQNRKFEDTLQTDKKKTGTIPLKEISSVIPQSADVWGNVPVRYHYNKAGFKGILEYFPILIEKKYFGTLIILYGDQKTQQSDVVTSPHPAFREMKEWKEVREAFPNIVISDPKMEQVVRLALKAARITSNVLITGKTGVGKEIIAEIVHRMGSRADRPLIKVNCAAIPESLLESELFGYEKGAFTGAVEKGKIGLIEAADQGSLFLDEINSLPMNLQAKLLRFLQNQEFYKLGGTRPHKADVRIIVASNWEIKKLVDQGDFREDLYYRLCVIPIHIPELKKRPKDIIPLSMFFLQKYNELYNLDKQLNDAAYNQLLGYDWPGNVRELQHLIEQLVVLTDTDVIDSIHLLEDKKNDENAKQKIEINILRLIPLKEAHELLEQAIFKEAQKQFKSVRDISKKLEVHHSTVVRKINQLKKKQNNFQLMSKHM</sequence>
<dbReference type="InterPro" id="IPR046342">
    <property type="entry name" value="CBS_dom_sf"/>
</dbReference>
<keyword evidence="7" id="KW-1185">Reference proteome</keyword>
<dbReference type="InterPro" id="IPR003593">
    <property type="entry name" value="AAA+_ATPase"/>
</dbReference>
<reference evidence="6 7" key="1">
    <citation type="submission" date="2019-11" db="EMBL/GenBank/DDBJ databases">
        <title>Comparative genomics of hydrocarbon-degrading Desulfosarcina strains.</title>
        <authorList>
            <person name="Watanabe M."/>
            <person name="Kojima H."/>
            <person name="Fukui M."/>
        </authorList>
    </citation>
    <scope>NUCLEOTIDE SEQUENCE [LARGE SCALE GENOMIC DNA]</scope>
    <source>
        <strain evidence="6 7">PP31</strain>
    </source>
</reference>
<gene>
    <name evidence="6" type="ORF">DSCW_20420</name>
</gene>
<dbReference type="Gene3D" id="3.40.50.300">
    <property type="entry name" value="P-loop containing nucleotide triphosphate hydrolases"/>
    <property type="match status" value="1"/>
</dbReference>
<keyword evidence="2" id="KW-0067">ATP-binding</keyword>
<dbReference type="FunFam" id="3.40.50.300:FF:000006">
    <property type="entry name" value="DNA-binding transcriptional regulator NtrC"/>
    <property type="match status" value="1"/>
</dbReference>
<dbReference type="AlphaFoldDB" id="A0A5K7Z1N2"/>
<dbReference type="InterPro" id="IPR025944">
    <property type="entry name" value="Sigma_54_int_dom_CS"/>
</dbReference>
<keyword evidence="1" id="KW-0547">Nucleotide-binding</keyword>
<keyword evidence="4" id="KW-0804">Transcription</keyword>
<keyword evidence="3" id="KW-0805">Transcription regulation</keyword>
<evidence type="ECO:0000313" key="7">
    <source>
        <dbReference type="Proteomes" id="UP000427769"/>
    </source>
</evidence>
<evidence type="ECO:0000259" key="5">
    <source>
        <dbReference type="PROSITE" id="PS50045"/>
    </source>
</evidence>
<dbReference type="Proteomes" id="UP000427769">
    <property type="component" value="Chromosome"/>
</dbReference>
<proteinExistence type="predicted"/>
<dbReference type="InterPro" id="IPR002078">
    <property type="entry name" value="Sigma_54_int"/>
</dbReference>
<dbReference type="SUPFAM" id="SSF52540">
    <property type="entry name" value="P-loop containing nucleoside triphosphate hydrolases"/>
    <property type="match status" value="1"/>
</dbReference>
<dbReference type="InterPro" id="IPR027417">
    <property type="entry name" value="P-loop_NTPase"/>
</dbReference>
<dbReference type="PROSITE" id="PS00688">
    <property type="entry name" value="SIGMA54_INTERACT_3"/>
    <property type="match status" value="1"/>
</dbReference>
<evidence type="ECO:0000256" key="3">
    <source>
        <dbReference type="ARBA" id="ARBA00023015"/>
    </source>
</evidence>
<feature type="domain" description="Sigma-54 factor interaction" evidence="5">
    <location>
        <begin position="258"/>
        <end position="487"/>
    </location>
</feature>
<accession>A0A5K7Z1N2</accession>
<dbReference type="Pfam" id="PF25601">
    <property type="entry name" value="AAA_lid_14"/>
    <property type="match status" value="1"/>
</dbReference>
<dbReference type="Gene3D" id="1.10.8.60">
    <property type="match status" value="1"/>
</dbReference>
<name>A0A5K7Z1N2_9BACT</name>
<evidence type="ECO:0000256" key="1">
    <source>
        <dbReference type="ARBA" id="ARBA00022741"/>
    </source>
</evidence>
<protein>
    <recommendedName>
        <fullName evidence="5">Sigma-54 factor interaction domain-containing protein</fullName>
    </recommendedName>
</protein>
<dbReference type="SMART" id="SM00382">
    <property type="entry name" value="AAA"/>
    <property type="match status" value="1"/>
</dbReference>
<dbReference type="Gene3D" id="1.10.10.60">
    <property type="entry name" value="Homeodomain-like"/>
    <property type="match status" value="1"/>
</dbReference>
<evidence type="ECO:0000256" key="4">
    <source>
        <dbReference type="ARBA" id="ARBA00023163"/>
    </source>
</evidence>
<dbReference type="Pfam" id="PF00158">
    <property type="entry name" value="Sigma54_activat"/>
    <property type="match status" value="1"/>
</dbReference>
<evidence type="ECO:0000313" key="6">
    <source>
        <dbReference type="EMBL" id="BBO74625.1"/>
    </source>
</evidence>
<dbReference type="KEGG" id="dwd:DSCW_20420"/>
<dbReference type="GO" id="GO:0006355">
    <property type="term" value="P:regulation of DNA-templated transcription"/>
    <property type="evidence" value="ECO:0007669"/>
    <property type="project" value="InterPro"/>
</dbReference>
<dbReference type="CDD" id="cd00009">
    <property type="entry name" value="AAA"/>
    <property type="match status" value="1"/>
</dbReference>
<evidence type="ECO:0000256" key="2">
    <source>
        <dbReference type="ARBA" id="ARBA00022840"/>
    </source>
</evidence>
<dbReference type="GO" id="GO:0005524">
    <property type="term" value="F:ATP binding"/>
    <property type="evidence" value="ECO:0007669"/>
    <property type="project" value="UniProtKB-KW"/>
</dbReference>
<dbReference type="InterPro" id="IPR058031">
    <property type="entry name" value="AAA_lid_NorR"/>
</dbReference>
<dbReference type="SUPFAM" id="SSF54631">
    <property type="entry name" value="CBS-domain pair"/>
    <property type="match status" value="1"/>
</dbReference>